<dbReference type="Pfam" id="PF12627">
    <property type="entry name" value="PolyA_pol_RNAbd"/>
    <property type="match status" value="1"/>
</dbReference>
<dbReference type="GO" id="GO:0003723">
    <property type="term" value="F:RNA binding"/>
    <property type="evidence" value="ECO:0007669"/>
    <property type="project" value="UniProtKB-KW"/>
</dbReference>
<evidence type="ECO:0000256" key="3">
    <source>
        <dbReference type="ARBA" id="ARBA00022694"/>
    </source>
</evidence>
<evidence type="ECO:0000259" key="12">
    <source>
        <dbReference type="Pfam" id="PF01743"/>
    </source>
</evidence>
<keyword evidence="6" id="KW-0547">Nucleotide-binding</keyword>
<dbReference type="PANTHER" id="PTHR47545">
    <property type="entry name" value="MULTIFUNCTIONAL CCA PROTEIN"/>
    <property type="match status" value="1"/>
</dbReference>
<evidence type="ECO:0000256" key="10">
    <source>
        <dbReference type="ARBA" id="ARBA00022884"/>
    </source>
</evidence>
<dbReference type="PANTHER" id="PTHR47545:SF1">
    <property type="entry name" value="MULTIFUNCTIONAL CCA PROTEIN"/>
    <property type="match status" value="1"/>
</dbReference>
<evidence type="ECO:0000313" key="14">
    <source>
        <dbReference type="EMBL" id="BBA85019.1"/>
    </source>
</evidence>
<keyword evidence="10 11" id="KW-0694">RNA-binding</keyword>
<dbReference type="KEGG" id="eor:NARRFE1_00680"/>
<dbReference type="GO" id="GO:0046872">
    <property type="term" value="F:metal ion binding"/>
    <property type="evidence" value="ECO:0007669"/>
    <property type="project" value="UniProtKB-KW"/>
</dbReference>
<dbReference type="InterPro" id="IPR002646">
    <property type="entry name" value="PolA_pol_head_dom"/>
</dbReference>
<accession>A0A2Z5TP64</accession>
<keyword evidence="4" id="KW-0548">Nucleotidyltransferase</keyword>
<dbReference type="InterPro" id="IPR032828">
    <property type="entry name" value="PolyA_RNA-bd"/>
</dbReference>
<evidence type="ECO:0000256" key="6">
    <source>
        <dbReference type="ARBA" id="ARBA00022741"/>
    </source>
</evidence>
<keyword evidence="8" id="KW-0067">ATP-binding</keyword>
<dbReference type="GO" id="GO:0042245">
    <property type="term" value="P:RNA repair"/>
    <property type="evidence" value="ECO:0007669"/>
    <property type="project" value="UniProtKB-KW"/>
</dbReference>
<evidence type="ECO:0000256" key="11">
    <source>
        <dbReference type="RuleBase" id="RU003953"/>
    </source>
</evidence>
<comment type="cofactor">
    <cofactor evidence="1">
        <name>Mg(2+)</name>
        <dbReference type="ChEBI" id="CHEBI:18420"/>
    </cofactor>
</comment>
<feature type="domain" description="tRNA nucleotidyltransferase/poly(A) polymerase RNA and SrmB- binding" evidence="13">
    <location>
        <begin position="158"/>
        <end position="220"/>
    </location>
</feature>
<dbReference type="Proteomes" id="UP000289537">
    <property type="component" value="Chromosome"/>
</dbReference>
<name>A0A2Z5TP64_9GAMM</name>
<dbReference type="Gene3D" id="3.30.460.10">
    <property type="entry name" value="Beta Polymerase, domain 2"/>
    <property type="match status" value="1"/>
</dbReference>
<keyword evidence="5" id="KW-0479">Metal-binding</keyword>
<dbReference type="AlphaFoldDB" id="A0A2Z5TP64"/>
<dbReference type="SUPFAM" id="SSF81301">
    <property type="entry name" value="Nucleotidyltransferase"/>
    <property type="match status" value="1"/>
</dbReference>
<keyword evidence="2 11" id="KW-0808">Transferase</keyword>
<evidence type="ECO:0000256" key="7">
    <source>
        <dbReference type="ARBA" id="ARBA00022800"/>
    </source>
</evidence>
<dbReference type="SUPFAM" id="SSF81891">
    <property type="entry name" value="Poly A polymerase C-terminal region-like"/>
    <property type="match status" value="1"/>
</dbReference>
<dbReference type="RefSeq" id="WP_148708370.1">
    <property type="nucleotide sequence ID" value="NZ_AP018161.1"/>
</dbReference>
<keyword evidence="3" id="KW-0819">tRNA processing</keyword>
<evidence type="ECO:0000313" key="15">
    <source>
        <dbReference type="Proteomes" id="UP000289537"/>
    </source>
</evidence>
<organism evidence="14 15">
    <name type="scientific">endosymbiont of Rhynchophorus ferrugineus</name>
    <dbReference type="NCBI Taxonomy" id="1972133"/>
    <lineage>
        <taxon>Bacteria</taxon>
        <taxon>Pseudomonadati</taxon>
        <taxon>Pseudomonadota</taxon>
        <taxon>Gammaproteobacteria</taxon>
        <taxon>Candidatus Nardonella</taxon>
    </lineage>
</organism>
<comment type="similarity">
    <text evidence="11">Belongs to the tRNA nucleotidyltransferase/poly(A) polymerase family.</text>
</comment>
<evidence type="ECO:0000256" key="4">
    <source>
        <dbReference type="ARBA" id="ARBA00022695"/>
    </source>
</evidence>
<evidence type="ECO:0000256" key="8">
    <source>
        <dbReference type="ARBA" id="ARBA00022840"/>
    </source>
</evidence>
<dbReference type="Gene3D" id="1.10.3090.10">
    <property type="entry name" value="cca-adding enzyme, domain 2"/>
    <property type="match status" value="1"/>
</dbReference>
<gene>
    <name evidence="14" type="primary">cca</name>
    <name evidence="14" type="ORF">NARRFE1_00680</name>
</gene>
<evidence type="ECO:0000256" key="9">
    <source>
        <dbReference type="ARBA" id="ARBA00022842"/>
    </source>
</evidence>
<evidence type="ECO:0000256" key="1">
    <source>
        <dbReference type="ARBA" id="ARBA00001946"/>
    </source>
</evidence>
<proteinExistence type="inferred from homology"/>
<dbReference type="InterPro" id="IPR050124">
    <property type="entry name" value="tRNA_CCA-adding_enzyme"/>
</dbReference>
<dbReference type="OrthoDB" id="9805698at2"/>
<dbReference type="GO" id="GO:0016779">
    <property type="term" value="F:nucleotidyltransferase activity"/>
    <property type="evidence" value="ECO:0007669"/>
    <property type="project" value="UniProtKB-KW"/>
</dbReference>
<dbReference type="Pfam" id="PF01743">
    <property type="entry name" value="PolyA_pol"/>
    <property type="match status" value="1"/>
</dbReference>
<keyword evidence="15" id="KW-1185">Reference proteome</keyword>
<dbReference type="GO" id="GO:0008033">
    <property type="term" value="P:tRNA processing"/>
    <property type="evidence" value="ECO:0007669"/>
    <property type="project" value="UniProtKB-KW"/>
</dbReference>
<keyword evidence="7" id="KW-0692">RNA repair</keyword>
<keyword evidence="9" id="KW-0460">Magnesium</keyword>
<feature type="domain" description="Poly A polymerase head" evidence="12">
    <location>
        <begin position="12"/>
        <end position="131"/>
    </location>
</feature>
<dbReference type="GO" id="GO:0005524">
    <property type="term" value="F:ATP binding"/>
    <property type="evidence" value="ECO:0007669"/>
    <property type="project" value="UniProtKB-KW"/>
</dbReference>
<protein>
    <submittedName>
        <fullName evidence="14">Multifunctional CCA protein</fullName>
    </submittedName>
</protein>
<dbReference type="CDD" id="cd05398">
    <property type="entry name" value="NT_ClassII-CCAase"/>
    <property type="match status" value="1"/>
</dbReference>
<dbReference type="InterPro" id="IPR043519">
    <property type="entry name" value="NT_sf"/>
</dbReference>
<reference evidence="14 15" key="1">
    <citation type="journal article" date="2017" name="Proc. Natl. Acad. Sci. U.S.A.">
        <title>Small genome symbiont underlies cuticle hardness in beetles.</title>
        <authorList>
            <person name="Anbutsu H."/>
            <person name="Moriyama M."/>
            <person name="Nikoh N."/>
            <person name="Hosokawa T."/>
            <person name="Futahashi R."/>
            <person name="Tanahashi M."/>
            <person name="Meng X.Y."/>
            <person name="Kuriwada T."/>
            <person name="Mori N."/>
            <person name="Oshima K."/>
            <person name="Hattori M."/>
            <person name="Fujie M."/>
            <person name="Satoh N."/>
            <person name="Maeda T."/>
            <person name="Shigenobu S."/>
            <person name="Koga R."/>
            <person name="Fukatsu T."/>
        </authorList>
    </citation>
    <scope>NUCLEOTIDE SEQUENCE [LARGE SCALE GENOMIC DNA]</scope>
    <source>
        <strain evidence="14">NARRFE1</strain>
    </source>
</reference>
<evidence type="ECO:0000256" key="5">
    <source>
        <dbReference type="ARBA" id="ARBA00022723"/>
    </source>
</evidence>
<evidence type="ECO:0000256" key="2">
    <source>
        <dbReference type="ARBA" id="ARBA00022679"/>
    </source>
</evidence>
<evidence type="ECO:0000259" key="13">
    <source>
        <dbReference type="Pfam" id="PF12627"/>
    </source>
</evidence>
<sequence>MIKKLKFLNKNIYLVGGAVRDKLLYLPIKEKDWVVIGFNIKDMLKLGFKKVGKNFPVFIHPKTKEEYALARKDIKYKYGYCGFKFIFSPNVTLKEDLFRRDITINAMAQDKNGNIIDPYNGINDIKKKVIRHVSNSFVEDPLRVLRVSRIFSYLFYLGFKIDYKTIEIMKKISYSNELLYLSSERIWKETYKALKTNNPELYFYILYKTKSFFKVFPDFKYIILNNSDLKIFFKILRNIKKIPYCPYIKFSIILYELYKKKNKLKLKVHNIIYNLFKKFGIKKEIRDLLYNIINNINDILLIKHKDYNDVLTLFYKIKIFNNINNYIIFKKICFFDFISNNLISKKYFINLNIYIDILYNIFVNKGFFYKKKNIFIIKKIINNKSKYNFFITKILLDKKK</sequence>
<dbReference type="EMBL" id="AP018161">
    <property type="protein sequence ID" value="BBA85019.1"/>
    <property type="molecule type" value="Genomic_DNA"/>
</dbReference>